<proteinExistence type="predicted"/>
<sequence>MVWMHHCCDVWIQKNLLKLFQHPVTWDKQWLLKQEKVYRVLRNGLGNISRAMQAHYACSCCEGVTFQPPVPGEAVQQTKRQDGPNCRVWSHRLITSSQKSQAPDWTAAAMWGRLSGVTLGAKRRLKDWAVLGWMRKSSAGRKD</sequence>
<name>A0A0J6YJ63_COCIT</name>
<evidence type="ECO:0000313" key="1">
    <source>
        <dbReference type="EMBL" id="KMP06963.1"/>
    </source>
</evidence>
<dbReference type="Proteomes" id="UP000054565">
    <property type="component" value="Unassembled WGS sequence"/>
</dbReference>
<dbReference type="AlphaFoldDB" id="A0A0J6YJ63"/>
<dbReference type="EMBL" id="DS028096">
    <property type="protein sequence ID" value="KMP06963.1"/>
    <property type="molecule type" value="Genomic_DNA"/>
</dbReference>
<evidence type="ECO:0000313" key="2">
    <source>
        <dbReference type="Proteomes" id="UP000054565"/>
    </source>
</evidence>
<reference evidence="2" key="1">
    <citation type="journal article" date="2010" name="Genome Res.">
        <title>Population genomic sequencing of Coccidioides fungi reveals recent hybridization and transposon control.</title>
        <authorList>
            <person name="Neafsey D.E."/>
            <person name="Barker B.M."/>
            <person name="Sharpton T.J."/>
            <person name="Stajich J.E."/>
            <person name="Park D.J."/>
            <person name="Whiston E."/>
            <person name="Hung C.-Y."/>
            <person name="McMahan C."/>
            <person name="White J."/>
            <person name="Sykes S."/>
            <person name="Heiman D."/>
            <person name="Young S."/>
            <person name="Zeng Q."/>
            <person name="Abouelleil A."/>
            <person name="Aftuck L."/>
            <person name="Bessette D."/>
            <person name="Brown A."/>
            <person name="FitzGerald M."/>
            <person name="Lui A."/>
            <person name="Macdonald J.P."/>
            <person name="Priest M."/>
            <person name="Orbach M.J."/>
            <person name="Galgiani J.N."/>
            <person name="Kirkland T.N."/>
            <person name="Cole G.T."/>
            <person name="Birren B.W."/>
            <person name="Henn M.R."/>
            <person name="Taylor J.W."/>
            <person name="Rounsley S.D."/>
        </authorList>
    </citation>
    <scope>NUCLEOTIDE SEQUENCE [LARGE SCALE GENOMIC DNA]</scope>
    <source>
        <strain evidence="2">RMSCC 2394</strain>
    </source>
</reference>
<protein>
    <submittedName>
        <fullName evidence="1">Uncharacterized protein</fullName>
    </submittedName>
</protein>
<gene>
    <name evidence="1" type="ORF">CIRG_06644</name>
</gene>
<organism evidence="1 2">
    <name type="scientific">Coccidioides immitis RMSCC 2394</name>
    <dbReference type="NCBI Taxonomy" id="404692"/>
    <lineage>
        <taxon>Eukaryota</taxon>
        <taxon>Fungi</taxon>
        <taxon>Dikarya</taxon>
        <taxon>Ascomycota</taxon>
        <taxon>Pezizomycotina</taxon>
        <taxon>Eurotiomycetes</taxon>
        <taxon>Eurotiomycetidae</taxon>
        <taxon>Onygenales</taxon>
        <taxon>Onygenaceae</taxon>
        <taxon>Coccidioides</taxon>
    </lineage>
</organism>
<accession>A0A0J6YJ63</accession>